<dbReference type="InterPro" id="IPR029013">
    <property type="entry name" value="HP0062-like_sf"/>
</dbReference>
<gene>
    <name evidence="7" type="ORF">FH607_016095</name>
</gene>
<dbReference type="PANTHER" id="PTHR32305:SF15">
    <property type="entry name" value="PROTEIN RHSA-RELATED"/>
    <property type="match status" value="1"/>
</dbReference>
<keyword evidence="4" id="KW-0812">Transmembrane</keyword>
<evidence type="ECO:0000256" key="1">
    <source>
        <dbReference type="ARBA" id="ARBA00022737"/>
    </source>
</evidence>
<feature type="transmembrane region" description="Helical" evidence="4">
    <location>
        <begin position="246"/>
        <end position="275"/>
    </location>
</feature>
<keyword evidence="1" id="KW-0677">Repeat</keyword>
<dbReference type="InterPro" id="IPR031325">
    <property type="entry name" value="RHS_repeat"/>
</dbReference>
<keyword evidence="4" id="KW-1133">Transmembrane helix</keyword>
<dbReference type="Gene3D" id="2.180.10.10">
    <property type="entry name" value="RHS repeat-associated core"/>
    <property type="match status" value="4"/>
</dbReference>
<dbReference type="OrthoDB" id="4981820at2"/>
<dbReference type="InterPro" id="IPR045351">
    <property type="entry name" value="DUF6531"/>
</dbReference>
<feature type="coiled-coil region" evidence="2">
    <location>
        <begin position="166"/>
        <end position="210"/>
    </location>
</feature>
<proteinExistence type="predicted"/>
<dbReference type="Gene3D" id="1.20.120.330">
    <property type="entry name" value="Nucleotidyltransferases domain 2"/>
    <property type="match status" value="1"/>
</dbReference>
<dbReference type="InterPro" id="IPR022385">
    <property type="entry name" value="Rhs_assc_core"/>
</dbReference>
<feature type="region of interest" description="Disordered" evidence="3">
    <location>
        <begin position="137"/>
        <end position="165"/>
    </location>
</feature>
<keyword evidence="4" id="KW-0472">Membrane</keyword>
<evidence type="ECO:0000256" key="4">
    <source>
        <dbReference type="SAM" id="Phobius"/>
    </source>
</evidence>
<feature type="region of interest" description="Disordered" evidence="3">
    <location>
        <begin position="1"/>
        <end position="24"/>
    </location>
</feature>
<dbReference type="PANTHER" id="PTHR32305">
    <property type="match status" value="1"/>
</dbReference>
<comment type="caution">
    <text evidence="7">The sequence shown here is derived from an EMBL/GenBank/DDBJ whole genome shotgun (WGS) entry which is preliminary data.</text>
</comment>
<evidence type="ECO:0000313" key="7">
    <source>
        <dbReference type="EMBL" id="KAB8164173.1"/>
    </source>
</evidence>
<feature type="domain" description="DUF6531" evidence="5">
    <location>
        <begin position="361"/>
        <end position="432"/>
    </location>
</feature>
<dbReference type="NCBIfam" id="TIGR03696">
    <property type="entry name" value="Rhs_assc_core"/>
    <property type="match status" value="1"/>
</dbReference>
<dbReference type="NCBIfam" id="TIGR01643">
    <property type="entry name" value="YD_repeat_2x"/>
    <property type="match status" value="12"/>
</dbReference>
<dbReference type="Pfam" id="PF20148">
    <property type="entry name" value="DUF6531"/>
    <property type="match status" value="1"/>
</dbReference>
<dbReference type="InterPro" id="IPR006530">
    <property type="entry name" value="YD"/>
</dbReference>
<dbReference type="InterPro" id="IPR050708">
    <property type="entry name" value="T6SS_VgrG/RHS"/>
</dbReference>
<dbReference type="RefSeq" id="WP_139669085.1">
    <property type="nucleotide sequence ID" value="NZ_VDLY02000010.1"/>
</dbReference>
<reference evidence="7" key="1">
    <citation type="submission" date="2019-10" db="EMBL/GenBank/DDBJ databases">
        <title>Nonomuraea sp. nov., isolated from Phyllanthus amarus.</title>
        <authorList>
            <person name="Klykleung N."/>
            <person name="Tanasupawat S."/>
        </authorList>
    </citation>
    <scope>NUCLEOTIDE SEQUENCE [LARGE SCALE GENOMIC DNA]</scope>
    <source>
        <strain evidence="7">3MP-10</strain>
    </source>
</reference>
<accession>A0A5N6A847</accession>
<evidence type="ECO:0000313" key="8">
    <source>
        <dbReference type="Proteomes" id="UP000314251"/>
    </source>
</evidence>
<keyword evidence="2" id="KW-0175">Coiled coil</keyword>
<evidence type="ECO:0000256" key="2">
    <source>
        <dbReference type="SAM" id="Coils"/>
    </source>
</evidence>
<name>A0A5N6A847_9ACTN</name>
<dbReference type="SUPFAM" id="SSF69304">
    <property type="entry name" value="Tricorn protease N-terminal domain"/>
    <property type="match status" value="1"/>
</dbReference>
<dbReference type="EMBL" id="VDLY02000010">
    <property type="protein sequence ID" value="KAB8164173.1"/>
    <property type="molecule type" value="Genomic_DNA"/>
</dbReference>
<feature type="compositionally biased region" description="Basic and acidic residues" evidence="3">
    <location>
        <begin position="11"/>
        <end position="24"/>
    </location>
</feature>
<dbReference type="SUPFAM" id="SSF158414">
    <property type="entry name" value="HP0062-like"/>
    <property type="match status" value="1"/>
</dbReference>
<feature type="compositionally biased region" description="Basic and acidic residues" evidence="3">
    <location>
        <begin position="137"/>
        <end position="163"/>
    </location>
</feature>
<evidence type="ECO:0000256" key="3">
    <source>
        <dbReference type="SAM" id="MobiDB-lite"/>
    </source>
</evidence>
<evidence type="ECO:0000259" key="6">
    <source>
        <dbReference type="Pfam" id="PF25023"/>
    </source>
</evidence>
<dbReference type="Pfam" id="PF05593">
    <property type="entry name" value="RHS_repeat"/>
    <property type="match status" value="4"/>
</dbReference>
<dbReference type="Proteomes" id="UP000314251">
    <property type="component" value="Unassembled WGS sequence"/>
</dbReference>
<protein>
    <submittedName>
        <fullName evidence="7">Rhs protein</fullName>
    </submittedName>
</protein>
<keyword evidence="8" id="KW-1185">Reference proteome</keyword>
<dbReference type="InterPro" id="IPR056823">
    <property type="entry name" value="TEN-like_YD-shell"/>
</dbReference>
<feature type="region of interest" description="Disordered" evidence="3">
    <location>
        <begin position="677"/>
        <end position="700"/>
    </location>
</feature>
<organism evidence="7 8">
    <name type="scientific">Streptomyces mimosae</name>
    <dbReference type="NCBI Taxonomy" id="2586635"/>
    <lineage>
        <taxon>Bacteria</taxon>
        <taxon>Bacillati</taxon>
        <taxon>Actinomycetota</taxon>
        <taxon>Actinomycetes</taxon>
        <taxon>Kitasatosporales</taxon>
        <taxon>Streptomycetaceae</taxon>
        <taxon>Streptomyces</taxon>
    </lineage>
</organism>
<evidence type="ECO:0000259" key="5">
    <source>
        <dbReference type="Pfam" id="PF20148"/>
    </source>
</evidence>
<dbReference type="Pfam" id="PF25023">
    <property type="entry name" value="TEN_YD-shell"/>
    <property type="match status" value="1"/>
</dbReference>
<feature type="domain" description="Teneurin-like YD-shell" evidence="6">
    <location>
        <begin position="613"/>
        <end position="831"/>
    </location>
</feature>
<sequence length="1526" mass="165638">MARPSDWSPVDMDRDPTPGDPDEVRELADDLQEFADDVGEALGKIRSMASERAILDWAGLSADTFRAEFEGVPENLTKLEDSYSLCSQALQTYWPKLQTAQGMADRALDRAISAQADLASAQAALGDAEDWVGRAGDEAERLQREGERDNVEPPDEADVRAAARDQQAAEAAAGAAQSRVNDAEERLAAARQLAQEAQEMREEAARSCAQGIDEASDAGIQNKKWWEKLIEWLSDAWDVLVEICKVIVAVLGIVALIIGGPLAWVVLAAAVVVLADTLIKFVQGRASLLDVAFAALDCIPGMRGLTTLGGLARGLRGGLNAARTGLRGISGGLRGIGTSLSRGAANLRGNAVELLNRFTCGDPVDVVSGDVVMLIRDVELPGTLPLEVERSHVSSYRCGRWFGPSWSSTFDQRLEVEADGVRYAAPDGVVLGYPVPEPGVPTLPKEGPRWPLTWDGTPEGEMVIDVPEELRSLVFRPGGGPAWQGMFETLILPIAEVVARDGTRITFEYGPEGAPTGVRHSGGYHLAVETEEHRITALRAPATGETLTRYGYDPMGRLVEVVNSSDLPLRMSYDGAGRIASWADRSGSHYAYTYDEEGRCERAEGSDGFLSATLRHNREERVTVALDSLGHPTEYRYNERGQVVAVTDPLGGTTLSEWDRYDRLLARTDPLGRTTRYGYDDEGNLTSVERPDGSTVTAEYAGPRRPAVVTNPDGTRHEHRYDAFGRLTASTNPLGATERYVWDERGGLREVVDAGGGRHRVRCDATGQPVEVTDPLGGTIRYRYDPLGQLVEVVDPVGGRTVLSWTPERRLGSRTHPGGETERWEYDPDGNLLAHTDAAGRVSRHEVGSFGRVTARIDPDGGRREFVHDTELRVTEIIDGAGLAWHYTYDAAGNLVRETDVNGRSVRYAWDAAGQLTERVNGAGEAVGYRHDRLGNMVERTGPGVAATFAYDPMGRIVAARNATAELVLTRDALGRLVEETTNGRTLRLGWDAAGRRTRRETPSGAVSVWTHDEADRPTSLRLDGHDLAFGYDPAARPTTLASPLGPVWEQAWSADHQLTEQRFAGGRRAWEYRGDGVPTALRQPDGEERHFDVDGSGRVHAVRDAGGAALESYAWDASGNVTDAAAAPREVRGTLLLRQGAFGHVHDAEGRVVERVRHAADGAVEVWRHAWNAENQLTELTTPDGTRWVYGYDPFGRRISKRRLAGDGSEAERVEYVWDDAVLAEQRIVVDGRAGSAGLAKGEGPVPGGERVTTWEWGPDGQRPVAQLDRIAPPQGEFARREANPDGVDPRLLGQREVDERFHAIVSDLVGTPTELLAQDGTVAWRAPRATLWGLPVAEPTGEPALDCPLRFPGQLFDAESGLHYNVHRYYDPATARYLTPDPLGLVPGPHHFGYVPNPLIWLDPLGLAGGIAYVLKGRAGIRRAEADLRASGYSVVAKEVRIQANGAPGVNAFVDIVARNPQGQLVLIEVKNGARAPFTRNQRIVYPRLPQAGGTVMSDRLAAVGVPNGTPIPVGTSVGVIRYP</sequence>